<organism evidence="6 7">
    <name type="scientific">Spongiactinospora rosea</name>
    <dbReference type="NCBI Taxonomy" id="2248750"/>
    <lineage>
        <taxon>Bacteria</taxon>
        <taxon>Bacillati</taxon>
        <taxon>Actinomycetota</taxon>
        <taxon>Actinomycetes</taxon>
        <taxon>Streptosporangiales</taxon>
        <taxon>Streptosporangiaceae</taxon>
        <taxon>Spongiactinospora</taxon>
    </lineage>
</organism>
<evidence type="ECO:0000256" key="4">
    <source>
        <dbReference type="ARBA" id="ARBA00023180"/>
    </source>
</evidence>
<dbReference type="PANTHER" id="PTHR23221">
    <property type="entry name" value="GLYCOSYLPHOSPHATIDYLINOSITOL PHOSPHOLIPASE D"/>
    <property type="match status" value="1"/>
</dbReference>
<feature type="region of interest" description="Disordered" evidence="5">
    <location>
        <begin position="1"/>
        <end position="39"/>
    </location>
</feature>
<dbReference type="Pfam" id="PF01839">
    <property type="entry name" value="FG-GAP"/>
    <property type="match status" value="6"/>
</dbReference>
<dbReference type="SMART" id="SM00191">
    <property type="entry name" value="Int_alpha"/>
    <property type="match status" value="6"/>
</dbReference>
<evidence type="ECO:0000256" key="3">
    <source>
        <dbReference type="ARBA" id="ARBA00022801"/>
    </source>
</evidence>
<dbReference type="GO" id="GO:0016787">
    <property type="term" value="F:hydrolase activity"/>
    <property type="evidence" value="ECO:0007669"/>
    <property type="project" value="UniProtKB-KW"/>
</dbReference>
<dbReference type="InterPro" id="IPR013517">
    <property type="entry name" value="FG-GAP"/>
</dbReference>
<protein>
    <recommendedName>
        <fullName evidence="8">FG-GAP repeat protein</fullName>
    </recommendedName>
</protein>
<dbReference type="AlphaFoldDB" id="A0A366M0U0"/>
<dbReference type="PROSITE" id="PS51470">
    <property type="entry name" value="FG_GAP"/>
    <property type="match status" value="5"/>
</dbReference>
<dbReference type="EMBL" id="QMEY01000005">
    <property type="protein sequence ID" value="RBQ19239.1"/>
    <property type="molecule type" value="Genomic_DNA"/>
</dbReference>
<reference evidence="6 7" key="1">
    <citation type="submission" date="2018-06" db="EMBL/GenBank/DDBJ databases">
        <title>Sphaerisporangium craniellae sp. nov., isolated from a marine sponge in the South China Sea.</title>
        <authorList>
            <person name="Li L."/>
        </authorList>
    </citation>
    <scope>NUCLEOTIDE SEQUENCE [LARGE SCALE GENOMIC DNA]</scope>
    <source>
        <strain evidence="6 7">LHW63015</strain>
    </source>
</reference>
<gene>
    <name evidence="6" type="ORF">DP939_14985</name>
</gene>
<dbReference type="InterPro" id="IPR013519">
    <property type="entry name" value="Int_alpha_beta-p"/>
</dbReference>
<proteinExistence type="predicted"/>
<dbReference type="OrthoDB" id="344301at2"/>
<dbReference type="Gene3D" id="2.130.10.130">
    <property type="entry name" value="Integrin alpha, N-terminal"/>
    <property type="match status" value="3"/>
</dbReference>
<feature type="compositionally biased region" description="Low complexity" evidence="5">
    <location>
        <begin position="8"/>
        <end position="22"/>
    </location>
</feature>
<evidence type="ECO:0008006" key="8">
    <source>
        <dbReference type="Google" id="ProtNLM"/>
    </source>
</evidence>
<dbReference type="SUPFAM" id="SSF69318">
    <property type="entry name" value="Integrin alpha N-terminal domain"/>
    <property type="match status" value="2"/>
</dbReference>
<name>A0A366M0U0_9ACTN</name>
<keyword evidence="3" id="KW-0378">Hydrolase</keyword>
<evidence type="ECO:0000313" key="6">
    <source>
        <dbReference type="EMBL" id="RBQ19239.1"/>
    </source>
</evidence>
<dbReference type="InterPro" id="IPR000413">
    <property type="entry name" value="Integrin_alpha"/>
</dbReference>
<dbReference type="Proteomes" id="UP000253303">
    <property type="component" value="Unassembled WGS sequence"/>
</dbReference>
<dbReference type="GO" id="GO:0007155">
    <property type="term" value="P:cell adhesion"/>
    <property type="evidence" value="ECO:0007669"/>
    <property type="project" value="InterPro"/>
</dbReference>
<evidence type="ECO:0000256" key="5">
    <source>
        <dbReference type="SAM" id="MobiDB-lite"/>
    </source>
</evidence>
<comment type="caution">
    <text evidence="6">The sequence shown here is derived from an EMBL/GenBank/DDBJ whole genome shotgun (WGS) entry which is preliminary data.</text>
</comment>
<dbReference type="InterPro" id="IPR028994">
    <property type="entry name" value="Integrin_alpha_N"/>
</dbReference>
<evidence type="ECO:0000313" key="7">
    <source>
        <dbReference type="Proteomes" id="UP000253303"/>
    </source>
</evidence>
<evidence type="ECO:0000256" key="2">
    <source>
        <dbReference type="ARBA" id="ARBA00022737"/>
    </source>
</evidence>
<keyword evidence="2" id="KW-0677">Repeat</keyword>
<accession>A0A366M0U0</accession>
<dbReference type="PRINTS" id="PR01185">
    <property type="entry name" value="INTEGRINA"/>
</dbReference>
<sequence>MSLPSPAPAVAAVRAASPAPQKRPVRRRPAAPPASVRSAAPGARVTVTAVLAVAAAATLSVQPAASAAVAACRAGAGASDFDGDGRADLAVAAPYATVGGVARAGSVRVLYGMRRPADLTQGPGEAELGDAFGSALATGDFDGDSCTDLAVGASEEFAGERRPGADGNGVVRIYHGSPGGLRPGAEIDITDLGGRRGGDRFGAALAAGDLDGDGDDELVIGAPGHGTGGAAGIYGMKGRKPYLFLQKTRWVGQRALPTDQFGAAVATGDFDGDGKAEAVVGAPGDTVRKDGQGSVTVVDPRRRRATLLTQSSPGITGAAEKWDGFGAALAVADFDADGRDDLAIGVPGEGLTGNQRAMDYGDGTVHTVYGSPSGLRTARSESWSQNSLVGKPRYYDRFGAALAAADLNGDGDAELAIGVPGENAVQVLAGTRSGGLTKIGNVLIPGPKGGFGSALAAVPTGARVRAASARRVPYDLVVASPGTGRLTLVRGGLKSSASGAVTGVRPGRTGRLPAGTSRDLYGYTMAAGRQGGR</sequence>
<dbReference type="GO" id="GO:0008305">
    <property type="term" value="C:integrin complex"/>
    <property type="evidence" value="ECO:0007669"/>
    <property type="project" value="InterPro"/>
</dbReference>
<keyword evidence="1" id="KW-0732">Signal</keyword>
<dbReference type="PANTHER" id="PTHR23221:SF7">
    <property type="entry name" value="PHOSPHATIDYLINOSITOL-GLYCAN-SPECIFIC PHOSPHOLIPASE D"/>
    <property type="match status" value="1"/>
</dbReference>
<evidence type="ECO:0000256" key="1">
    <source>
        <dbReference type="ARBA" id="ARBA00022729"/>
    </source>
</evidence>
<keyword evidence="7" id="KW-1185">Reference proteome</keyword>
<keyword evidence="4" id="KW-0325">Glycoprotein</keyword>